<dbReference type="AlphaFoldDB" id="A0A4V2Z3F5"/>
<dbReference type="RefSeq" id="WP_131960585.1">
    <property type="nucleotide sequence ID" value="NZ_SMFL01000009.1"/>
</dbReference>
<feature type="transmembrane region" description="Helical" evidence="1">
    <location>
        <begin position="99"/>
        <end position="121"/>
    </location>
</feature>
<reference evidence="2 3" key="1">
    <citation type="submission" date="2019-03" db="EMBL/GenBank/DDBJ databases">
        <title>Dyadobacter AR-3-6 sp. nov., isolated from arctic soil.</title>
        <authorList>
            <person name="Chaudhary D.K."/>
        </authorList>
    </citation>
    <scope>NUCLEOTIDE SEQUENCE [LARGE SCALE GENOMIC DNA]</scope>
    <source>
        <strain evidence="2 3">AR-3-6</strain>
    </source>
</reference>
<accession>A0A4V2Z3F5</accession>
<protein>
    <submittedName>
        <fullName evidence="2">Uncharacterized protein</fullName>
    </submittedName>
</protein>
<dbReference type="Proteomes" id="UP000294850">
    <property type="component" value="Unassembled WGS sequence"/>
</dbReference>
<comment type="caution">
    <text evidence="2">The sequence shown here is derived from an EMBL/GenBank/DDBJ whole genome shotgun (WGS) entry which is preliminary data.</text>
</comment>
<keyword evidence="3" id="KW-1185">Reference proteome</keyword>
<feature type="transmembrane region" description="Helical" evidence="1">
    <location>
        <begin position="34"/>
        <end position="53"/>
    </location>
</feature>
<keyword evidence="1" id="KW-0472">Membrane</keyword>
<feature type="transmembrane region" description="Helical" evidence="1">
    <location>
        <begin position="133"/>
        <end position="151"/>
    </location>
</feature>
<name>A0A4V2Z3F5_9BACT</name>
<dbReference type="EMBL" id="SMFL01000009">
    <property type="protein sequence ID" value="TDE12518.1"/>
    <property type="molecule type" value="Genomic_DNA"/>
</dbReference>
<evidence type="ECO:0000256" key="1">
    <source>
        <dbReference type="SAM" id="Phobius"/>
    </source>
</evidence>
<sequence>MIINLLTFYRNPFSNFYSGKLDSIRQRLELMKNLYLICILANFIIVLIISLIVEPTTKSLFNFSISDNLKNNQLNFRNLNSELEGFLKTSLFGPFEEEIAFRLILITKSSILRLVVLISWIEYFLPECYRLNFFSSTYNLLLGSILILLFFDRYNDTVDYTHFLNKDKYNLLCWT</sequence>
<keyword evidence="1" id="KW-0812">Transmembrane</keyword>
<organism evidence="2 3">
    <name type="scientific">Dyadobacter psychrotolerans</name>
    <dbReference type="NCBI Taxonomy" id="2541721"/>
    <lineage>
        <taxon>Bacteria</taxon>
        <taxon>Pseudomonadati</taxon>
        <taxon>Bacteroidota</taxon>
        <taxon>Cytophagia</taxon>
        <taxon>Cytophagales</taxon>
        <taxon>Spirosomataceae</taxon>
        <taxon>Dyadobacter</taxon>
    </lineage>
</organism>
<evidence type="ECO:0000313" key="3">
    <source>
        <dbReference type="Proteomes" id="UP000294850"/>
    </source>
</evidence>
<dbReference type="OrthoDB" id="960231at2"/>
<gene>
    <name evidence="2" type="ORF">E0F88_22780</name>
</gene>
<evidence type="ECO:0000313" key="2">
    <source>
        <dbReference type="EMBL" id="TDE12518.1"/>
    </source>
</evidence>
<proteinExistence type="predicted"/>
<keyword evidence="1" id="KW-1133">Transmembrane helix</keyword>